<evidence type="ECO:0000313" key="5">
    <source>
        <dbReference type="Proteomes" id="UP000033856"/>
    </source>
</evidence>
<reference evidence="4 5" key="1">
    <citation type="journal article" date="2015" name="Nature">
        <title>rRNA introns, odd ribosomes, and small enigmatic genomes across a large radiation of phyla.</title>
        <authorList>
            <person name="Brown C.T."/>
            <person name="Hug L.A."/>
            <person name="Thomas B.C."/>
            <person name="Sharon I."/>
            <person name="Castelle C.J."/>
            <person name="Singh A."/>
            <person name="Wilkins M.J."/>
            <person name="Williams K.H."/>
            <person name="Banfield J.F."/>
        </authorList>
    </citation>
    <scope>NUCLEOTIDE SEQUENCE [LARGE SCALE GENOMIC DNA]</scope>
</reference>
<evidence type="ECO:0000256" key="3">
    <source>
        <dbReference type="SAM" id="SignalP"/>
    </source>
</evidence>
<dbReference type="EMBL" id="LCCD01000023">
    <property type="protein sequence ID" value="KKS24529.1"/>
    <property type="molecule type" value="Genomic_DNA"/>
</dbReference>
<dbReference type="AlphaFoldDB" id="A0A0G0XI26"/>
<organism evidence="4 5">
    <name type="scientific">Candidatus Jorgensenbacteria bacterium GW2011_GWF2_41_8</name>
    <dbReference type="NCBI Taxonomy" id="1618667"/>
    <lineage>
        <taxon>Bacteria</taxon>
        <taxon>Candidatus Joergenseniibacteriota</taxon>
    </lineage>
</organism>
<feature type="compositionally biased region" description="Polar residues" evidence="1">
    <location>
        <begin position="76"/>
        <end position="90"/>
    </location>
</feature>
<evidence type="ECO:0000256" key="1">
    <source>
        <dbReference type="SAM" id="MobiDB-lite"/>
    </source>
</evidence>
<proteinExistence type="predicted"/>
<name>A0A0G0XI26_9BACT</name>
<feature type="transmembrane region" description="Helical" evidence="2">
    <location>
        <begin position="104"/>
        <end position="124"/>
    </location>
</feature>
<keyword evidence="2" id="KW-1133">Transmembrane helix</keyword>
<keyword evidence="2" id="KW-0472">Membrane</keyword>
<gene>
    <name evidence="4" type="ORF">UU83_C0023G0002</name>
</gene>
<feature type="region of interest" description="Disordered" evidence="1">
    <location>
        <begin position="44"/>
        <end position="90"/>
    </location>
</feature>
<protein>
    <recommendedName>
        <fullName evidence="6">CR-type domain-containing protein</fullName>
    </recommendedName>
</protein>
<evidence type="ECO:0008006" key="6">
    <source>
        <dbReference type="Google" id="ProtNLM"/>
    </source>
</evidence>
<keyword evidence="2" id="KW-0812">Transmembrane</keyword>
<feature type="signal peptide" evidence="3">
    <location>
        <begin position="1"/>
        <end position="24"/>
    </location>
</feature>
<dbReference type="Proteomes" id="UP000033856">
    <property type="component" value="Unassembled WGS sequence"/>
</dbReference>
<sequence length="247" mass="27686">MVYQLKIITFILLGVFVIFSFALAQDADIPQEIINQYQQPLDNVENNSPDYQQEQSSTDMINVPSQQEPPVVETPAVSSEPSPLPQTIDTESTGRPGLYSYIPYILYTAAALLIIFSFAWWHWWRKLFKRKKKSELPAEAEKIVCPTCGGSGKITKKRKVTVPCGHCKEKGIDICHHCGGTGRDGLGYGVPLEDIKNYPKCLYCGGKGVPKIALPCCMCKGKRKEEFEESYEVPCPTCKGSGWIRNW</sequence>
<accession>A0A0G0XI26</accession>
<evidence type="ECO:0000256" key="2">
    <source>
        <dbReference type="SAM" id="Phobius"/>
    </source>
</evidence>
<feature type="chain" id="PRO_5002535224" description="CR-type domain-containing protein" evidence="3">
    <location>
        <begin position="25"/>
        <end position="247"/>
    </location>
</feature>
<keyword evidence="3" id="KW-0732">Signal</keyword>
<comment type="caution">
    <text evidence="4">The sequence shown here is derived from an EMBL/GenBank/DDBJ whole genome shotgun (WGS) entry which is preliminary data.</text>
</comment>
<evidence type="ECO:0000313" key="4">
    <source>
        <dbReference type="EMBL" id="KKS24529.1"/>
    </source>
</evidence>
<feature type="compositionally biased region" description="Polar residues" evidence="1">
    <location>
        <begin position="44"/>
        <end position="68"/>
    </location>
</feature>